<keyword evidence="1" id="KW-0547">Nucleotide-binding</keyword>
<keyword evidence="1" id="KW-0067">ATP-binding</keyword>
<keyword evidence="1" id="KW-0378">Hydrolase</keyword>
<keyword evidence="2" id="KW-1185">Reference proteome</keyword>
<reference evidence="1" key="1">
    <citation type="submission" date="2019-03" db="EMBL/GenBank/DDBJ databases">
        <title>Candidatus Syntrophosphaera thermopropionivorans: a novel player in syntrophic propionate oxidation during anaerobic digestion.</title>
        <authorList>
            <person name="Dyksma S."/>
        </authorList>
    </citation>
    <scope>NUCLEOTIDE SEQUENCE</scope>
    <source>
        <strain evidence="1">W5</strain>
    </source>
</reference>
<proteinExistence type="predicted"/>
<name>A0AC61QI81_9BACT</name>
<accession>A0AC61QI81</accession>
<evidence type="ECO:0000313" key="1">
    <source>
        <dbReference type="EMBL" id="TDF72659.1"/>
    </source>
</evidence>
<sequence length="458" mass="51117">MAKKETIPKEITQISDRALPADVNAEAGVLSAMIIDSSIVSKGLELIKEEYFSRTSHKLIFRTIAELFSDGVEIDPLTLVDRLQQKGFLEKVGGIPYINELSDFVTSSANFNYHLNILIEKALLRNLIITCNSIIEACYSSTEPVKKIVDEAEQAIFKIAEMPQHQGFQRIDQISAEVIQVIDTISTTKVPVIGVSSGFIDLDRLAGGFRPGQFIIIAARPAMGKTSLALNIASHAAVDLGKKVAIFTMEMAADEVVMRMFSSAAEVSMESILKGYGMNEEKLIRIMQVADVISTKQIYIDESGTNTPLEIRAKTRRLAAEIGGLDLIIIDYLQLMTLPRDKDNRQQEIAEISRALKILAKDMKIPVIALSQLNRLLENRDDKRPRLADLRESGAIEQDADLVMFIYRDEYYTKEKSEKPGIAEIIIGKNRHGSTGTVELGFNKEFTMFRNLDTIHEF</sequence>
<evidence type="ECO:0000313" key="2">
    <source>
        <dbReference type="Proteomes" id="UP000294588"/>
    </source>
</evidence>
<organism evidence="1 2">
    <name type="scientific">Candidatus Syntrophosphaera thermopropionivorans</name>
    <dbReference type="NCBI Taxonomy" id="2593015"/>
    <lineage>
        <taxon>Bacteria</taxon>
        <taxon>Pseudomonadati</taxon>
        <taxon>Candidatus Cloacimonadota</taxon>
        <taxon>Candidatus Cloacimonadia</taxon>
        <taxon>Candidatus Cloacimonadales</taxon>
        <taxon>Candidatus Cloacimonadaceae</taxon>
        <taxon>Candidatus Syntrophosphaera</taxon>
    </lineage>
</organism>
<dbReference type="EMBL" id="SMOG01000021">
    <property type="protein sequence ID" value="TDF72659.1"/>
    <property type="molecule type" value="Genomic_DNA"/>
</dbReference>
<dbReference type="Proteomes" id="UP000294588">
    <property type="component" value="Unassembled WGS sequence"/>
</dbReference>
<keyword evidence="1" id="KW-0347">Helicase</keyword>
<gene>
    <name evidence="1" type="primary">dnaB</name>
    <name evidence="1" type="ORF">E0946_05870</name>
</gene>
<dbReference type="EC" id="3.6.4.12" evidence="1"/>
<protein>
    <submittedName>
        <fullName evidence="1">Replicative DNA helicase</fullName>
        <ecNumber evidence="1">3.6.4.12</ecNumber>
    </submittedName>
</protein>
<comment type="caution">
    <text evidence="1">The sequence shown here is derived from an EMBL/GenBank/DDBJ whole genome shotgun (WGS) entry which is preliminary data.</text>
</comment>